<protein>
    <submittedName>
        <fullName evidence="11">Voltage-gated potassium channel</fullName>
    </submittedName>
</protein>
<reference evidence="11 12" key="1">
    <citation type="submission" date="2024-03" db="EMBL/GenBank/DDBJ databases">
        <title>Aureococcus anophagefferens CCMP1851 and Kratosvirus quantuckense: Draft genome of a second virus-susceptible host strain in the model system.</title>
        <authorList>
            <person name="Chase E."/>
            <person name="Truchon A.R."/>
            <person name="Schepens W."/>
            <person name="Wilhelm S.W."/>
        </authorList>
    </citation>
    <scope>NUCLEOTIDE SEQUENCE [LARGE SCALE GENOMIC DNA]</scope>
    <source>
        <strain evidence="11 12">CCMP1851</strain>
    </source>
</reference>
<dbReference type="CDD" id="cd00038">
    <property type="entry name" value="CAP_ED"/>
    <property type="match status" value="1"/>
</dbReference>
<feature type="compositionally biased region" description="Gly residues" evidence="8">
    <location>
        <begin position="19"/>
        <end position="32"/>
    </location>
</feature>
<keyword evidence="5 9" id="KW-1133">Transmembrane helix</keyword>
<organism evidence="11 12">
    <name type="scientific">Aureococcus anophagefferens</name>
    <name type="common">Harmful bloom alga</name>
    <dbReference type="NCBI Taxonomy" id="44056"/>
    <lineage>
        <taxon>Eukaryota</taxon>
        <taxon>Sar</taxon>
        <taxon>Stramenopiles</taxon>
        <taxon>Ochrophyta</taxon>
        <taxon>Pelagophyceae</taxon>
        <taxon>Pelagomonadales</taxon>
        <taxon>Pelagomonadaceae</taxon>
        <taxon>Aureococcus</taxon>
    </lineage>
</organism>
<evidence type="ECO:0000256" key="4">
    <source>
        <dbReference type="ARBA" id="ARBA00022837"/>
    </source>
</evidence>
<dbReference type="Pfam" id="PF00027">
    <property type="entry name" value="cNMP_binding"/>
    <property type="match status" value="1"/>
</dbReference>
<feature type="transmembrane region" description="Helical" evidence="9">
    <location>
        <begin position="342"/>
        <end position="364"/>
    </location>
</feature>
<keyword evidence="6" id="KW-0406">Ion transport</keyword>
<feature type="region of interest" description="Disordered" evidence="8">
    <location>
        <begin position="969"/>
        <end position="1027"/>
    </location>
</feature>
<dbReference type="InterPro" id="IPR018247">
    <property type="entry name" value="EF_Hand_1_Ca_BS"/>
</dbReference>
<dbReference type="Gene3D" id="1.10.238.10">
    <property type="entry name" value="EF-hand"/>
    <property type="match status" value="1"/>
</dbReference>
<evidence type="ECO:0000313" key="11">
    <source>
        <dbReference type="EMBL" id="KAK7235489.1"/>
    </source>
</evidence>
<dbReference type="InterPro" id="IPR051413">
    <property type="entry name" value="K/Na_HCN_channel"/>
</dbReference>
<dbReference type="InterPro" id="IPR011992">
    <property type="entry name" value="EF-hand-dom_pair"/>
</dbReference>
<evidence type="ECO:0000256" key="5">
    <source>
        <dbReference type="ARBA" id="ARBA00022989"/>
    </source>
</evidence>
<dbReference type="GO" id="GO:0034220">
    <property type="term" value="P:monoatomic ion transmembrane transport"/>
    <property type="evidence" value="ECO:0007669"/>
    <property type="project" value="UniProtKB-KW"/>
</dbReference>
<name>A0ABR1FPY7_AURAN</name>
<sequence>MSSARAAAVEELERLQAAGGFGRPIGGGGGGQVPPYAAGEEAAAPAAPQAPNAAGDFDGLYTASGGGKALYTGPELDDEEERAEARAPPADARADRGDGRHAEERHEDDGQHIRDDAVELEGYNEAMAVKRLSLNAPKTLAGLASRMEVKGELDTRGDDADGGGELVRALQTMVDCARSTPDDPAVCPRSRGCWPRRRRAAGPAPRLLGPVRAGRAARAGDREDPVRARAWVVFKTLDGNGDGVLTRAEVAAPSCATAAARYVSGAARAMIASADESEDDVVSFDEFLQQWRRELLKSKLTMNEKLKHMIAVFSEGLNVSEELRQVGESTWMIHPLSSSHAFWDLFIASILIVTVVTLPLTMAFTHLNERFHYANLAFDVLFCCDIAKTFATGFVRNDIVVMDFATTTKRYVYGPFVFDVIASFPLDTVVEGFMKGRGNASQLTRSTRVIKMLRLLRLTKVFRLLRVTRAYAYARELQVQLEERHGLHFHPAVFKLSKLFAALLLAAHWMGCVNWLIVESFDYPEDSWVTEELRKKPLAIKYSWATFKALTMMLLMDFGIATPVATHCESISAACTVESWVVVLSMWVGALFYGILIGALAEVLQSMNISGRAYQDHLQAVTEYLRVNKIPGDLNDRVQDFFYQQYTQGKIFPEGVLDCLSPQIRSEVLLSKYKRLGLELSPLVVDGCVDGGKAFQLQLVKHLHDHFVFSEDRILEERTFGDYMYFVASGVVAITSMHARKQHDQSAGGACVAAIGDGCFFGEVALLLGIKRTASALAITSCRLLAVDEGGLERTLRNHPAIAARLERVARDRAARMMNLNPHYSDPDFHAGEDREDTRTAIFKRGEERLRDASAKHLVDLDPDVDKALHGDRRGSLETAAGCVSPRELAKELEGLLGDQSIYHEDLAKPSKSAHHRVKKQVVRPRKSVHQKARRRGSKPGTLPRTPSAATKTKGERMFAMVQRGASLRHVKTDVDGDGDASPLPIQRGRSGLARANSSMAPLQRGKSSLGQRRRASHTPASLNQFF</sequence>
<feature type="transmembrane region" description="Helical" evidence="9">
    <location>
        <begin position="499"/>
        <end position="518"/>
    </location>
</feature>
<dbReference type="Pfam" id="PF00520">
    <property type="entry name" value="Ion_trans"/>
    <property type="match status" value="1"/>
</dbReference>
<feature type="transmembrane region" description="Helical" evidence="9">
    <location>
        <begin position="580"/>
        <end position="601"/>
    </location>
</feature>
<dbReference type="InterPro" id="IPR018488">
    <property type="entry name" value="cNMP-bd_CS"/>
</dbReference>
<feature type="region of interest" description="Disordered" evidence="8">
    <location>
        <begin position="907"/>
        <end position="956"/>
    </location>
</feature>
<keyword evidence="7 9" id="KW-0472">Membrane</keyword>
<evidence type="ECO:0000256" key="6">
    <source>
        <dbReference type="ARBA" id="ARBA00023065"/>
    </source>
</evidence>
<dbReference type="Gene3D" id="2.60.120.10">
    <property type="entry name" value="Jelly Rolls"/>
    <property type="match status" value="1"/>
</dbReference>
<comment type="caution">
    <text evidence="11">The sequence shown here is derived from an EMBL/GenBank/DDBJ whole genome shotgun (WGS) entry which is preliminary data.</text>
</comment>
<dbReference type="InterPro" id="IPR000595">
    <property type="entry name" value="cNMP-bd_dom"/>
</dbReference>
<dbReference type="PANTHER" id="PTHR45689">
    <property type="entry name" value="I[[H]] CHANNEL, ISOFORM E"/>
    <property type="match status" value="1"/>
</dbReference>
<dbReference type="Gene3D" id="1.10.287.630">
    <property type="entry name" value="Helix hairpin bin"/>
    <property type="match status" value="1"/>
</dbReference>
<dbReference type="SUPFAM" id="SSF47473">
    <property type="entry name" value="EF-hand"/>
    <property type="match status" value="1"/>
</dbReference>
<keyword evidence="11" id="KW-0407">Ion channel</keyword>
<feature type="region of interest" description="Disordered" evidence="8">
    <location>
        <begin position="19"/>
        <end position="114"/>
    </location>
</feature>
<dbReference type="InterPro" id="IPR018490">
    <property type="entry name" value="cNMP-bd_dom_sf"/>
</dbReference>
<dbReference type="Proteomes" id="UP001363151">
    <property type="component" value="Unassembled WGS sequence"/>
</dbReference>
<keyword evidence="12" id="KW-1185">Reference proteome</keyword>
<feature type="compositionally biased region" description="Basic and acidic residues" evidence="8">
    <location>
        <begin position="92"/>
        <end position="114"/>
    </location>
</feature>
<evidence type="ECO:0000313" key="12">
    <source>
        <dbReference type="Proteomes" id="UP001363151"/>
    </source>
</evidence>
<dbReference type="PROSITE" id="PS00018">
    <property type="entry name" value="EF_HAND_1"/>
    <property type="match status" value="2"/>
</dbReference>
<dbReference type="SMART" id="SM00100">
    <property type="entry name" value="cNMP"/>
    <property type="match status" value="1"/>
</dbReference>
<dbReference type="Gene3D" id="1.10.287.70">
    <property type="match status" value="1"/>
</dbReference>
<dbReference type="SUPFAM" id="SSF51206">
    <property type="entry name" value="cAMP-binding domain-like"/>
    <property type="match status" value="1"/>
</dbReference>
<feature type="compositionally biased region" description="Polar residues" evidence="8">
    <location>
        <begin position="996"/>
        <end position="1011"/>
    </location>
</feature>
<evidence type="ECO:0000256" key="9">
    <source>
        <dbReference type="SAM" id="Phobius"/>
    </source>
</evidence>
<dbReference type="PANTHER" id="PTHR45689:SF5">
    <property type="entry name" value="I[[H]] CHANNEL, ISOFORM E"/>
    <property type="match status" value="1"/>
</dbReference>
<proteinExistence type="predicted"/>
<evidence type="ECO:0000256" key="2">
    <source>
        <dbReference type="ARBA" id="ARBA00022448"/>
    </source>
</evidence>
<keyword evidence="2" id="KW-0813">Transport</keyword>
<comment type="subcellular location">
    <subcellularLocation>
        <location evidence="1">Membrane</location>
        <topology evidence="1">Multi-pass membrane protein</topology>
    </subcellularLocation>
</comment>
<dbReference type="PROSITE" id="PS50042">
    <property type="entry name" value="CNMP_BINDING_3"/>
    <property type="match status" value="1"/>
</dbReference>
<dbReference type="InterPro" id="IPR014710">
    <property type="entry name" value="RmlC-like_jellyroll"/>
</dbReference>
<evidence type="ECO:0000256" key="1">
    <source>
        <dbReference type="ARBA" id="ARBA00004141"/>
    </source>
</evidence>
<feature type="compositionally biased region" description="Basic residues" evidence="8">
    <location>
        <begin position="912"/>
        <end position="938"/>
    </location>
</feature>
<feature type="domain" description="Cyclic nucleotide-binding" evidence="10">
    <location>
        <begin position="698"/>
        <end position="796"/>
    </location>
</feature>
<dbReference type="PROSITE" id="PS00889">
    <property type="entry name" value="CNMP_BINDING_2"/>
    <property type="match status" value="1"/>
</dbReference>
<dbReference type="EMBL" id="JBBJCI010000292">
    <property type="protein sequence ID" value="KAK7235489.1"/>
    <property type="molecule type" value="Genomic_DNA"/>
</dbReference>
<dbReference type="InterPro" id="IPR005821">
    <property type="entry name" value="Ion_trans_dom"/>
</dbReference>
<evidence type="ECO:0000259" key="10">
    <source>
        <dbReference type="PROSITE" id="PS50042"/>
    </source>
</evidence>
<keyword evidence="3 9" id="KW-0812">Transmembrane</keyword>
<dbReference type="SUPFAM" id="SSF81324">
    <property type="entry name" value="Voltage-gated potassium channels"/>
    <property type="match status" value="1"/>
</dbReference>
<evidence type="ECO:0000256" key="3">
    <source>
        <dbReference type="ARBA" id="ARBA00022692"/>
    </source>
</evidence>
<gene>
    <name evidence="11" type="ORF">SO694_00069043</name>
</gene>
<keyword evidence="4" id="KW-0106">Calcium</keyword>
<evidence type="ECO:0000256" key="8">
    <source>
        <dbReference type="SAM" id="MobiDB-lite"/>
    </source>
</evidence>
<evidence type="ECO:0000256" key="7">
    <source>
        <dbReference type="ARBA" id="ARBA00023136"/>
    </source>
</evidence>
<accession>A0ABR1FPY7</accession>
<feature type="transmembrane region" description="Helical" evidence="9">
    <location>
        <begin position="538"/>
        <end position="560"/>
    </location>
</feature>
<feature type="compositionally biased region" description="Low complexity" evidence="8">
    <location>
        <begin position="33"/>
        <end position="54"/>
    </location>
</feature>